<feature type="compositionally biased region" description="Polar residues" evidence="1">
    <location>
        <begin position="380"/>
        <end position="389"/>
    </location>
</feature>
<evidence type="ECO:0000313" key="2">
    <source>
        <dbReference type="EMBL" id="KAK5699723.1"/>
    </source>
</evidence>
<proteinExistence type="predicted"/>
<dbReference type="AlphaFoldDB" id="A0AAN7WAV7"/>
<feature type="compositionally biased region" description="Polar residues" evidence="1">
    <location>
        <begin position="18"/>
        <end position="27"/>
    </location>
</feature>
<reference evidence="2" key="1">
    <citation type="submission" date="2023-08" db="EMBL/GenBank/DDBJ databases">
        <title>Black Yeasts Isolated from many extreme environments.</title>
        <authorList>
            <person name="Coleine C."/>
            <person name="Stajich J.E."/>
            <person name="Selbmann L."/>
        </authorList>
    </citation>
    <scope>NUCLEOTIDE SEQUENCE</scope>
    <source>
        <strain evidence="2">CCFEE 5810</strain>
    </source>
</reference>
<gene>
    <name evidence="2" type="ORF">LTR97_005854</name>
</gene>
<name>A0AAN7WAV7_9PEZI</name>
<feature type="compositionally biased region" description="Polar residues" evidence="1">
    <location>
        <begin position="36"/>
        <end position="66"/>
    </location>
</feature>
<feature type="region of interest" description="Disordered" evidence="1">
    <location>
        <begin position="225"/>
        <end position="454"/>
    </location>
</feature>
<accession>A0AAN7WAV7</accession>
<feature type="compositionally biased region" description="Low complexity" evidence="1">
    <location>
        <begin position="268"/>
        <end position="308"/>
    </location>
</feature>
<feature type="compositionally biased region" description="Polar residues" evidence="1">
    <location>
        <begin position="352"/>
        <end position="373"/>
    </location>
</feature>
<sequence>MSSSSGLNAHIFRPPLTPSTSNSTDYFSSRKRPRQPTWTRTETTDVRSTLHQTPGWQIAQSQSQCPTPGYSINERYTLAGGMDTPGLLAMTEAEQADSFHGRSRRDDSAAAAYNGRDIVTGPLARERNGVARILHLPASPNGEGSKTWTGLAFSLVGKVFTFGTSVVKGFYAGGGAGYDLNLHLKDSPLRGILLSREVVGTPVPGSWQEDGEFLGDFEQDNTMAAVGSGLRPGNKRRQTGEGSWVMVGTPDLEGEVEGQISPRRKAATSRIARPSASRASSRRSLAPLPRRQSSYTNAGAGAGYSAGSPVPTAQGVMGAQERRASVAPTRTHSRHGSLSNNNHNNNSRPSSAAGNHNPSYSTSTLHSRPSSTAAAHHSPRNSVNQSNRLSGLASPNLAYVSPEAEKILRRREKHDRKADAAMSDMSRKLGDLIREGREALGTRVDVEGEGEDDW</sequence>
<evidence type="ECO:0000313" key="3">
    <source>
        <dbReference type="Proteomes" id="UP001310594"/>
    </source>
</evidence>
<protein>
    <submittedName>
        <fullName evidence="2">Uncharacterized protein</fullName>
    </submittedName>
</protein>
<organism evidence="2 3">
    <name type="scientific">Elasticomyces elasticus</name>
    <dbReference type="NCBI Taxonomy" id="574655"/>
    <lineage>
        <taxon>Eukaryota</taxon>
        <taxon>Fungi</taxon>
        <taxon>Dikarya</taxon>
        <taxon>Ascomycota</taxon>
        <taxon>Pezizomycotina</taxon>
        <taxon>Dothideomycetes</taxon>
        <taxon>Dothideomycetidae</taxon>
        <taxon>Mycosphaerellales</taxon>
        <taxon>Teratosphaeriaceae</taxon>
        <taxon>Elasticomyces</taxon>
    </lineage>
</organism>
<comment type="caution">
    <text evidence="2">The sequence shown here is derived from an EMBL/GenBank/DDBJ whole genome shotgun (WGS) entry which is preliminary data.</text>
</comment>
<feature type="compositionally biased region" description="Basic and acidic residues" evidence="1">
    <location>
        <begin position="415"/>
        <end position="446"/>
    </location>
</feature>
<feature type="region of interest" description="Disordered" evidence="1">
    <location>
        <begin position="1"/>
        <end position="67"/>
    </location>
</feature>
<feature type="compositionally biased region" description="Low complexity" evidence="1">
    <location>
        <begin position="336"/>
        <end position="351"/>
    </location>
</feature>
<dbReference type="Proteomes" id="UP001310594">
    <property type="component" value="Unassembled WGS sequence"/>
</dbReference>
<dbReference type="EMBL" id="JAVRQU010000008">
    <property type="protein sequence ID" value="KAK5699723.1"/>
    <property type="molecule type" value="Genomic_DNA"/>
</dbReference>
<evidence type="ECO:0000256" key="1">
    <source>
        <dbReference type="SAM" id="MobiDB-lite"/>
    </source>
</evidence>